<evidence type="ECO:0000256" key="9">
    <source>
        <dbReference type="ARBA" id="ARBA00066187"/>
    </source>
</evidence>
<evidence type="ECO:0000256" key="2">
    <source>
        <dbReference type="ARBA" id="ARBA00002421"/>
    </source>
</evidence>
<evidence type="ECO:0000256" key="13">
    <source>
        <dbReference type="ARBA" id="ARBA00082988"/>
    </source>
</evidence>
<evidence type="ECO:0000256" key="7">
    <source>
        <dbReference type="ARBA" id="ARBA00023204"/>
    </source>
</evidence>
<dbReference type="GO" id="GO:0003677">
    <property type="term" value="F:DNA binding"/>
    <property type="evidence" value="ECO:0007669"/>
    <property type="project" value="InterPro"/>
</dbReference>
<evidence type="ECO:0000256" key="8">
    <source>
        <dbReference type="ARBA" id="ARBA00033426"/>
    </source>
</evidence>
<comment type="subunit">
    <text evidence="9">Binds MBD1. Binds SSBP1.</text>
</comment>
<dbReference type="GO" id="GO:0006284">
    <property type="term" value="P:base-excision repair"/>
    <property type="evidence" value="ECO:0007669"/>
    <property type="project" value="InterPro"/>
</dbReference>
<dbReference type="Gene3D" id="3.10.300.10">
    <property type="entry name" value="Methylpurine-DNA glycosylase (MPG)"/>
    <property type="match status" value="1"/>
</dbReference>
<evidence type="ECO:0000256" key="11">
    <source>
        <dbReference type="ARBA" id="ARBA00076879"/>
    </source>
</evidence>
<accession>A0A9P0GYM6</accession>
<evidence type="ECO:0000313" key="15">
    <source>
        <dbReference type="Proteomes" id="UP001152798"/>
    </source>
</evidence>
<evidence type="ECO:0000256" key="4">
    <source>
        <dbReference type="ARBA" id="ARBA00012000"/>
    </source>
</evidence>
<dbReference type="InterPro" id="IPR011034">
    <property type="entry name" value="Formyl_transferase-like_C_sf"/>
</dbReference>
<gene>
    <name evidence="14" type="ORF">NEZAVI_LOCUS2115</name>
</gene>
<dbReference type="FunFam" id="3.10.300.10:FF:000001">
    <property type="entry name" value="Putative 3-methyladenine DNA glycosylase"/>
    <property type="match status" value="1"/>
</dbReference>
<comment type="function">
    <text evidence="2">Hydrolysis of the deoxyribose N-glycosidic bond to excise 3-methyladenine, and 7-methylguanine from the damaged DNA polymer formed by alkylation lesions.</text>
</comment>
<comment type="similarity">
    <text evidence="3">Belongs to the DNA glycosylase MPG family.</text>
</comment>
<protein>
    <recommendedName>
        <fullName evidence="10">DNA-3-methyladenine glycosylase</fullName>
        <ecNumber evidence="4">3.2.2.21</ecNumber>
    </recommendedName>
    <alternativeName>
        <fullName evidence="11">3-alkyladenine DNA glycosylase</fullName>
    </alternativeName>
    <alternativeName>
        <fullName evidence="8">3-methyladenine DNA glycosidase</fullName>
    </alternativeName>
    <alternativeName>
        <fullName evidence="13">ADPG</fullName>
    </alternativeName>
    <alternativeName>
        <fullName evidence="12">N-methylpurine-DNA glycosylase</fullName>
    </alternativeName>
</protein>
<proteinExistence type="inferred from homology"/>
<evidence type="ECO:0000256" key="1">
    <source>
        <dbReference type="ARBA" id="ARBA00000086"/>
    </source>
</evidence>
<evidence type="ECO:0000256" key="5">
    <source>
        <dbReference type="ARBA" id="ARBA00022763"/>
    </source>
</evidence>
<keyword evidence="15" id="KW-1185">Reference proteome</keyword>
<dbReference type="SUPFAM" id="SSF50486">
    <property type="entry name" value="FMT C-terminal domain-like"/>
    <property type="match status" value="1"/>
</dbReference>
<dbReference type="InterPro" id="IPR036995">
    <property type="entry name" value="MPG_sf"/>
</dbReference>
<evidence type="ECO:0000256" key="10">
    <source>
        <dbReference type="ARBA" id="ARBA00068926"/>
    </source>
</evidence>
<dbReference type="Proteomes" id="UP001152798">
    <property type="component" value="Chromosome 1"/>
</dbReference>
<dbReference type="NCBIfam" id="TIGR00567">
    <property type="entry name" value="3mg"/>
    <property type="match status" value="1"/>
</dbReference>
<dbReference type="GO" id="GO:0003905">
    <property type="term" value="F:alkylbase DNA N-glycosylase activity"/>
    <property type="evidence" value="ECO:0007669"/>
    <property type="project" value="UniProtKB-EC"/>
</dbReference>
<reference evidence="14" key="1">
    <citation type="submission" date="2022-01" db="EMBL/GenBank/DDBJ databases">
        <authorList>
            <person name="King R."/>
        </authorList>
    </citation>
    <scope>NUCLEOTIDE SEQUENCE</scope>
</reference>
<dbReference type="EC" id="3.2.2.21" evidence="4"/>
<dbReference type="PANTHER" id="PTHR10429:SF0">
    <property type="entry name" value="DNA-3-METHYLADENINE GLYCOSYLASE"/>
    <property type="match status" value="1"/>
</dbReference>
<dbReference type="Pfam" id="PF02245">
    <property type="entry name" value="Pur_DNA_glyco"/>
    <property type="match status" value="1"/>
</dbReference>
<evidence type="ECO:0000256" key="3">
    <source>
        <dbReference type="ARBA" id="ARBA00009232"/>
    </source>
</evidence>
<organism evidence="14 15">
    <name type="scientific">Nezara viridula</name>
    <name type="common">Southern green stink bug</name>
    <name type="synonym">Cimex viridulus</name>
    <dbReference type="NCBI Taxonomy" id="85310"/>
    <lineage>
        <taxon>Eukaryota</taxon>
        <taxon>Metazoa</taxon>
        <taxon>Ecdysozoa</taxon>
        <taxon>Arthropoda</taxon>
        <taxon>Hexapoda</taxon>
        <taxon>Insecta</taxon>
        <taxon>Pterygota</taxon>
        <taxon>Neoptera</taxon>
        <taxon>Paraneoptera</taxon>
        <taxon>Hemiptera</taxon>
        <taxon>Heteroptera</taxon>
        <taxon>Panheteroptera</taxon>
        <taxon>Pentatomomorpha</taxon>
        <taxon>Pentatomoidea</taxon>
        <taxon>Pentatomidae</taxon>
        <taxon>Pentatominae</taxon>
        <taxon>Nezara</taxon>
    </lineage>
</organism>
<keyword evidence="7" id="KW-0234">DNA repair</keyword>
<dbReference type="CDD" id="cd00540">
    <property type="entry name" value="AAG"/>
    <property type="match status" value="1"/>
</dbReference>
<dbReference type="EMBL" id="OV725077">
    <property type="protein sequence ID" value="CAH1391018.1"/>
    <property type="molecule type" value="Genomic_DNA"/>
</dbReference>
<dbReference type="InterPro" id="IPR003180">
    <property type="entry name" value="MPG"/>
</dbReference>
<dbReference type="OrthoDB" id="6353017at2759"/>
<dbReference type="PANTHER" id="PTHR10429">
    <property type="entry name" value="DNA-3-METHYLADENINE GLYCOSYLASE"/>
    <property type="match status" value="1"/>
</dbReference>
<name>A0A9P0GYM6_NEZVI</name>
<dbReference type="HAMAP" id="MF_00527">
    <property type="entry name" value="3MGH"/>
    <property type="match status" value="1"/>
</dbReference>
<comment type="catalytic activity">
    <reaction evidence="1">
        <text>Hydrolysis of alkylated DNA, releasing 3-methyladenine, 3-methylguanine, 7-methylguanine and 7-methyladenine.</text>
        <dbReference type="EC" id="3.2.2.21"/>
    </reaction>
</comment>
<keyword evidence="6" id="KW-0378">Hydrolase</keyword>
<keyword evidence="5" id="KW-0227">DNA damage</keyword>
<dbReference type="AlphaFoldDB" id="A0A9P0GYM6"/>
<evidence type="ECO:0000256" key="6">
    <source>
        <dbReference type="ARBA" id="ARBA00022801"/>
    </source>
</evidence>
<evidence type="ECO:0000256" key="12">
    <source>
        <dbReference type="ARBA" id="ARBA00078171"/>
    </source>
</evidence>
<evidence type="ECO:0000313" key="14">
    <source>
        <dbReference type="EMBL" id="CAH1391018.1"/>
    </source>
</evidence>
<sequence>MIKVYTRKTVRTIFKRQRYGNEELSPHFLNRLGREFFDVPCLQLAKSLLGQILVRRENELTLKGRIVETEAYIAGEDIASHSHHGKITERTAPTFMDPGTIYVTRVYGMYHVFNISSQGDGACVLLRSLEPISGLEEMKKKRSFFGKGAKKQLKSYRLHEVCNGPSKLAIAFAIDTKFSGDDLVKSSELWLEPGPEKVKDEEIVECPRIGIDFAGQVWASKPFRYYLIGNTCVSKRNKHVEEQMKAAITEDVE</sequence>